<organism evidence="2 3">
    <name type="scientific">Pseudomonas saxonica</name>
    <dbReference type="NCBI Taxonomy" id="2600598"/>
    <lineage>
        <taxon>Bacteria</taxon>
        <taxon>Pseudomonadati</taxon>
        <taxon>Pseudomonadota</taxon>
        <taxon>Gammaproteobacteria</taxon>
        <taxon>Pseudomonadales</taxon>
        <taxon>Pseudomonadaceae</taxon>
        <taxon>Pseudomonas</taxon>
    </lineage>
</organism>
<dbReference type="CDD" id="cd00093">
    <property type="entry name" value="HTH_XRE"/>
    <property type="match status" value="1"/>
</dbReference>
<gene>
    <name evidence="2" type="ORF">FJD37_07350</name>
</gene>
<reference evidence="2 3" key="1">
    <citation type="submission" date="2019-06" db="EMBL/GenBank/DDBJ databases">
        <title>Pseudomonas bimorpha sp. nov. isolated from bovine raw milk and skim milk concentrate.</title>
        <authorList>
            <person name="Hofmann K."/>
            <person name="Huptas C."/>
            <person name="Doll E."/>
            <person name="Scherer S."/>
            <person name="Wenning M."/>
        </authorList>
    </citation>
    <scope>NUCLEOTIDE SEQUENCE [LARGE SCALE GENOMIC DNA]</scope>
    <source>
        <strain evidence="2 3">DSM 108990</strain>
    </source>
</reference>
<evidence type="ECO:0000313" key="3">
    <source>
        <dbReference type="Proteomes" id="UP000317901"/>
    </source>
</evidence>
<dbReference type="SUPFAM" id="SSF47413">
    <property type="entry name" value="lambda repressor-like DNA-binding domains"/>
    <property type="match status" value="1"/>
</dbReference>
<protein>
    <submittedName>
        <fullName evidence="2">Helix-turn-helix transcriptional regulator</fullName>
    </submittedName>
</protein>
<dbReference type="OrthoDB" id="9156632at2"/>
<evidence type="ECO:0000259" key="1">
    <source>
        <dbReference type="PROSITE" id="PS50943"/>
    </source>
</evidence>
<name>A0A5C5Q088_9PSED</name>
<comment type="caution">
    <text evidence="2">The sequence shown here is derived from an EMBL/GenBank/DDBJ whole genome shotgun (WGS) entry which is preliminary data.</text>
</comment>
<dbReference type="RefSeq" id="WP_122783159.1">
    <property type="nucleotide sequence ID" value="NZ_VFIP01000010.1"/>
</dbReference>
<dbReference type="PROSITE" id="PS50943">
    <property type="entry name" value="HTH_CROC1"/>
    <property type="match status" value="1"/>
</dbReference>
<dbReference type="AlphaFoldDB" id="A0A5C5Q088"/>
<accession>A0A5C5Q088</accession>
<evidence type="ECO:0000313" key="2">
    <source>
        <dbReference type="EMBL" id="TWR96660.1"/>
    </source>
</evidence>
<dbReference type="EMBL" id="VFIP01000010">
    <property type="protein sequence ID" value="TWR96660.1"/>
    <property type="molecule type" value="Genomic_DNA"/>
</dbReference>
<feature type="domain" description="HTH cro/C1-type" evidence="1">
    <location>
        <begin position="14"/>
        <end position="68"/>
    </location>
</feature>
<dbReference type="InterPro" id="IPR001387">
    <property type="entry name" value="Cro/C1-type_HTH"/>
</dbReference>
<dbReference type="SMART" id="SM00530">
    <property type="entry name" value="HTH_XRE"/>
    <property type="match status" value="1"/>
</dbReference>
<dbReference type="Proteomes" id="UP000317901">
    <property type="component" value="Unassembled WGS sequence"/>
</dbReference>
<proteinExistence type="predicted"/>
<dbReference type="Pfam" id="PF13560">
    <property type="entry name" value="HTH_31"/>
    <property type="match status" value="1"/>
</dbReference>
<dbReference type="GO" id="GO:0003677">
    <property type="term" value="F:DNA binding"/>
    <property type="evidence" value="ECO:0007669"/>
    <property type="project" value="InterPro"/>
</dbReference>
<sequence length="83" mass="9230">MDYQTVCLKVGSQVRDLRKHRGLKQADLAMTAGITRQKVIEIEKGSPSVALQAYARVFAALGCELRLVPATRPTLDEVEELFK</sequence>
<dbReference type="Gene3D" id="1.10.260.40">
    <property type="entry name" value="lambda repressor-like DNA-binding domains"/>
    <property type="match status" value="1"/>
</dbReference>
<dbReference type="InterPro" id="IPR010982">
    <property type="entry name" value="Lambda_DNA-bd_dom_sf"/>
</dbReference>